<dbReference type="InterPro" id="IPR018060">
    <property type="entry name" value="HTH_AraC"/>
</dbReference>
<feature type="domain" description="HTH araC/xylS-type" evidence="4">
    <location>
        <begin position="184"/>
        <end position="282"/>
    </location>
</feature>
<keyword evidence="3" id="KW-0804">Transcription</keyword>
<keyword evidence="6" id="KW-1185">Reference proteome</keyword>
<evidence type="ECO:0000256" key="3">
    <source>
        <dbReference type="ARBA" id="ARBA00023163"/>
    </source>
</evidence>
<evidence type="ECO:0000313" key="6">
    <source>
        <dbReference type="Proteomes" id="UP001589585"/>
    </source>
</evidence>
<dbReference type="PANTHER" id="PTHR43280:SF27">
    <property type="entry name" value="TRANSCRIPTIONAL REGULATOR MTLR"/>
    <property type="match status" value="1"/>
</dbReference>
<dbReference type="InterPro" id="IPR009057">
    <property type="entry name" value="Homeodomain-like_sf"/>
</dbReference>
<keyword evidence="1" id="KW-0805">Transcription regulation</keyword>
<organism evidence="5 6">
    <name type="scientific">Mariniflexile ostreae</name>
    <dbReference type="NCBI Taxonomy" id="1520892"/>
    <lineage>
        <taxon>Bacteria</taxon>
        <taxon>Pseudomonadati</taxon>
        <taxon>Bacteroidota</taxon>
        <taxon>Flavobacteriia</taxon>
        <taxon>Flavobacteriales</taxon>
        <taxon>Flavobacteriaceae</taxon>
        <taxon>Mariniflexile</taxon>
    </lineage>
</organism>
<dbReference type="Gene3D" id="1.10.10.60">
    <property type="entry name" value="Homeodomain-like"/>
    <property type="match status" value="2"/>
</dbReference>
<dbReference type="PROSITE" id="PS00041">
    <property type="entry name" value="HTH_ARAC_FAMILY_1"/>
    <property type="match status" value="1"/>
</dbReference>
<keyword evidence="2" id="KW-0238">DNA-binding</keyword>
<gene>
    <name evidence="5" type="ORF">ACFFU9_13895</name>
</gene>
<accession>A0ABV5FEF3</accession>
<dbReference type="RefSeq" id="WP_379862087.1">
    <property type="nucleotide sequence ID" value="NZ_JBHMFC010000098.1"/>
</dbReference>
<evidence type="ECO:0000256" key="1">
    <source>
        <dbReference type="ARBA" id="ARBA00023015"/>
    </source>
</evidence>
<evidence type="ECO:0000313" key="5">
    <source>
        <dbReference type="EMBL" id="MFB9057834.1"/>
    </source>
</evidence>
<dbReference type="SMART" id="SM00342">
    <property type="entry name" value="HTH_ARAC"/>
    <property type="match status" value="1"/>
</dbReference>
<protein>
    <submittedName>
        <fullName evidence="5">AraC family transcriptional regulator</fullName>
    </submittedName>
</protein>
<name>A0ABV5FEF3_9FLAO</name>
<dbReference type="PANTHER" id="PTHR43280">
    <property type="entry name" value="ARAC-FAMILY TRANSCRIPTIONAL REGULATOR"/>
    <property type="match status" value="1"/>
</dbReference>
<evidence type="ECO:0000259" key="4">
    <source>
        <dbReference type="PROSITE" id="PS01124"/>
    </source>
</evidence>
<reference evidence="5 6" key="1">
    <citation type="submission" date="2024-09" db="EMBL/GenBank/DDBJ databases">
        <authorList>
            <person name="Sun Q."/>
            <person name="Mori K."/>
        </authorList>
    </citation>
    <scope>NUCLEOTIDE SEQUENCE [LARGE SCALE GENOMIC DNA]</scope>
    <source>
        <strain evidence="5 6">CECT 8622</strain>
    </source>
</reference>
<dbReference type="SUPFAM" id="SSF46689">
    <property type="entry name" value="Homeodomain-like"/>
    <property type="match status" value="2"/>
</dbReference>
<dbReference type="Proteomes" id="UP001589585">
    <property type="component" value="Unassembled WGS sequence"/>
</dbReference>
<dbReference type="Pfam" id="PF12833">
    <property type="entry name" value="HTH_18"/>
    <property type="match status" value="1"/>
</dbReference>
<sequence>MLKTVHREISRLNPEDSFLYEERFKDDFDFPIHFHPEYELNFIYNAKHARRIIGDSIEVIDDLELILVGPNLTHGWELYKCSNKNIYEVTIHIPQGILSDRVLSSKAFKAIKDMFNRSKHGIQFSRNTIVDIMPKLKLLSKLSGIQYYLEFLSILDHLAKSKNQRMLSNISEEQSAFGQNDNIQDVYNYIQENFDKKITLDEISKLVHMSPVSFNRFIKNHTGKTFVGYLNHIRISFASRWLLETDLSVEEISYKCGFGNKSNFNKFFKKIKKCTPKEFRNDFFTVKRVL</sequence>
<dbReference type="EMBL" id="JBHMFC010000098">
    <property type="protein sequence ID" value="MFB9057834.1"/>
    <property type="molecule type" value="Genomic_DNA"/>
</dbReference>
<proteinExistence type="predicted"/>
<comment type="caution">
    <text evidence="5">The sequence shown here is derived from an EMBL/GenBank/DDBJ whole genome shotgun (WGS) entry which is preliminary data.</text>
</comment>
<dbReference type="InterPro" id="IPR018062">
    <property type="entry name" value="HTH_AraC-typ_CS"/>
</dbReference>
<evidence type="ECO:0000256" key="2">
    <source>
        <dbReference type="ARBA" id="ARBA00023125"/>
    </source>
</evidence>
<dbReference type="PROSITE" id="PS01124">
    <property type="entry name" value="HTH_ARAC_FAMILY_2"/>
    <property type="match status" value="1"/>
</dbReference>